<dbReference type="EMBL" id="JBBNAG010000012">
    <property type="protein sequence ID" value="KAK9088419.1"/>
    <property type="molecule type" value="Genomic_DNA"/>
</dbReference>
<organism evidence="2 3">
    <name type="scientific">Stephania cephalantha</name>
    <dbReference type="NCBI Taxonomy" id="152367"/>
    <lineage>
        <taxon>Eukaryota</taxon>
        <taxon>Viridiplantae</taxon>
        <taxon>Streptophyta</taxon>
        <taxon>Embryophyta</taxon>
        <taxon>Tracheophyta</taxon>
        <taxon>Spermatophyta</taxon>
        <taxon>Magnoliopsida</taxon>
        <taxon>Ranunculales</taxon>
        <taxon>Menispermaceae</taxon>
        <taxon>Menispermoideae</taxon>
        <taxon>Cissampelideae</taxon>
        <taxon>Stephania</taxon>
    </lineage>
</organism>
<dbReference type="AlphaFoldDB" id="A0AAP0EGH6"/>
<gene>
    <name evidence="2" type="ORF">Scep_027501</name>
</gene>
<accession>A0AAP0EGH6</accession>
<proteinExistence type="predicted"/>
<evidence type="ECO:0000313" key="3">
    <source>
        <dbReference type="Proteomes" id="UP001419268"/>
    </source>
</evidence>
<evidence type="ECO:0000256" key="1">
    <source>
        <dbReference type="SAM" id="MobiDB-lite"/>
    </source>
</evidence>
<dbReference type="Proteomes" id="UP001419268">
    <property type="component" value="Unassembled WGS sequence"/>
</dbReference>
<feature type="compositionally biased region" description="Low complexity" evidence="1">
    <location>
        <begin position="104"/>
        <end position="116"/>
    </location>
</feature>
<reference evidence="2 3" key="1">
    <citation type="submission" date="2024-01" db="EMBL/GenBank/DDBJ databases">
        <title>Genome assemblies of Stephania.</title>
        <authorList>
            <person name="Yang L."/>
        </authorList>
    </citation>
    <scope>NUCLEOTIDE SEQUENCE [LARGE SCALE GENOMIC DNA]</scope>
    <source>
        <strain evidence="2">JXDWG</strain>
        <tissue evidence="2">Leaf</tissue>
    </source>
</reference>
<evidence type="ECO:0000313" key="2">
    <source>
        <dbReference type="EMBL" id="KAK9088419.1"/>
    </source>
</evidence>
<keyword evidence="3" id="KW-1185">Reference proteome</keyword>
<name>A0AAP0EGH6_9MAGN</name>
<sequence>MAFKIHRVVAISTKSRIRPVDNAPPRRLPASPPLPRRCRCLAGCRHRPLVGAAAGATADQPFAPEPPLPAFKLSHRVASRRRARAPSLPIRPFPAPSLPRRRSCSPSSPSRRPPRRAAAQFLAAVSAVQPPPAAALLLLRAITADLAGADVPQLPFSSPLPRREPPSPSLRVGALRHRSLYIYMRKNNEGLSENDEDDDQCLAQFINLSVSVYWIDEKEFVYWIDEKEFVRNMSE</sequence>
<comment type="caution">
    <text evidence="2">The sequence shown here is derived from an EMBL/GenBank/DDBJ whole genome shotgun (WGS) entry which is preliminary data.</text>
</comment>
<feature type="region of interest" description="Disordered" evidence="1">
    <location>
        <begin position="81"/>
        <end position="116"/>
    </location>
</feature>
<protein>
    <submittedName>
        <fullName evidence="2">Uncharacterized protein</fullName>
    </submittedName>
</protein>